<dbReference type="HOGENOM" id="CLU_269467_0_0_11"/>
<dbReference type="Pfam" id="PF07669">
    <property type="entry name" value="Eco57I"/>
    <property type="match status" value="1"/>
</dbReference>
<evidence type="ECO:0000256" key="4">
    <source>
        <dbReference type="ARBA" id="ARBA00022691"/>
    </source>
</evidence>
<dbReference type="Pfam" id="PF22654">
    <property type="entry name" value="DUF7008"/>
    <property type="match status" value="1"/>
</dbReference>
<dbReference type="InterPro" id="IPR054277">
    <property type="entry name" value="DUF7008"/>
</dbReference>
<sequence length="1270" mass="143673">MSSAEVQSVESPASSEESASPRHETLLKDLQKQVAMLEADLRERAAREEFAPSLVAEYERADDEGRVGVGYETWLDDRLVQIAAAWVLACVFVRFSEDNGLIPDAWLSGPGERLSEAQDRHDDYFRAHPEHNDRDWLFEAFKALRDSHSTAAGLFDERFNPLWEVTPSYGAATRLLSFWRERDAEGQVRHDFTDPELNTRFLGDLYQHLSEHARKTYALLQTPRFVEKFILDLTLEPAVEEFGLDPVWKHRPDGWRGDIDEDGQVRGLRCIDPACGSGHFLLGLFERIFNKWRELEPGTDRWVLIRRALESVHGADKNPFAASIARFRLLVAALKEGGVRELRRAPAMPIRVAVGDSLLHGREAGQEADATFDDLVRREVFTYRTEDVKEYVREVDLLGRGSYHVVVANPPYITVKDKQENQNYRDVYWACSGKYALSVPFAQRIFELALRAGGSHQDGGFTGQITANSFMKREFGKVLIESFFHGGPFKDPKSKRRRDFGGVDLTHVIDTSGAYIPGHGTPTVILVGRNQVARQKKPIRAVLGIRGEASIPEEDSLGPVWVAITEQAGKPGSESEWVSVVDRSRQSFAKYPWSLSGGGAADTFQRLDNGKRRLGHVLDRPIGFASFPGQDEAFFLSEAWFRSRPDAYHLKKMLVTGDVVRDWGEKCDTPALVPYGRDLRPVTFDVQTEWGKHLWALRQPLGATTGFGGVTRIEAGEPWWTWYRWVAERYKSPLSITFAFVATHNHFVLDRGGRVFKQSAPVIKLPDGASEEQHLELMGVLNSSAACFCLKQVSQGKGGSGLGRGVQDEEWEERYEFTGTKLEDFPLPETLPLALSRELDALAQELVECEPTAVSASCTPTRSLLDKASETQGRIRSRMILLQEELDWAVYGAYGLLTDKEAAATTLPGVPADLYDDDVPQLALGQRAFEMVLKQKVDAGETETAWFVRHGSEETAVSGVPAAWPEVYKKVVQARLDIIAANKDIRLLERPEYKRRWSTEPWAKREAAALRAWLLDATEREELWFGERGDYTAPRTLTVYQLADALRHDEDVQAVAALYAADHLNKPEASLATVLQAVIENEHVPYLAALRYKESGLRKRAQWERVWEQQREEDCTGERLDIKVPPKYSGADFLRHSYWSNRGKLDVPKERFISYPGASTDSDPSLLLGWAGWNHRDQAEALVNLISDRAEQDGWKREDPRFVPLLAGLLEIMPWVRQWYDEYDEEWGENPAREFQTALNKGCADRHLSESDLHDWRPEKGRGGRRKAVE</sequence>
<keyword evidence="4" id="KW-0949">S-adenosyl-L-methionine</keyword>
<keyword evidence="2 9" id="KW-0489">Methyltransferase</keyword>
<comment type="caution">
    <text evidence="9">The sequence shown here is derived from an EMBL/GenBank/DDBJ whole genome shotgun (WGS) entry which is preliminary data.</text>
</comment>
<dbReference type="STRING" id="1915400.FM21_29005"/>
<dbReference type="SUPFAM" id="SSF53335">
    <property type="entry name" value="S-adenosyl-L-methionine-dependent methyltransferases"/>
    <property type="match status" value="1"/>
</dbReference>
<feature type="region of interest" description="Disordered" evidence="6">
    <location>
        <begin position="1251"/>
        <end position="1270"/>
    </location>
</feature>
<feature type="compositionally biased region" description="Low complexity" evidence="6">
    <location>
        <begin position="1"/>
        <end position="18"/>
    </location>
</feature>
<dbReference type="InterPro" id="IPR002052">
    <property type="entry name" value="DNA_methylase_N6_adenine_CS"/>
</dbReference>
<evidence type="ECO:0000256" key="3">
    <source>
        <dbReference type="ARBA" id="ARBA00022679"/>
    </source>
</evidence>
<feature type="region of interest" description="Disordered" evidence="6">
    <location>
        <begin position="1"/>
        <end position="25"/>
    </location>
</feature>
<dbReference type="EC" id="2.1.1.72" evidence="1"/>
<dbReference type="InterPro" id="IPR050953">
    <property type="entry name" value="N4_N6_ade-DNA_methylase"/>
</dbReference>
<evidence type="ECO:0000259" key="8">
    <source>
        <dbReference type="Pfam" id="PF22654"/>
    </source>
</evidence>
<dbReference type="PROSITE" id="PS00092">
    <property type="entry name" value="N6_MTASE"/>
    <property type="match status" value="1"/>
</dbReference>
<feature type="domain" description="Type II methyltransferase M.TaqI-like" evidence="7">
    <location>
        <begin position="311"/>
        <end position="479"/>
    </location>
</feature>
<dbReference type="PANTHER" id="PTHR33841">
    <property type="entry name" value="DNA METHYLTRANSFERASE YEEA-RELATED"/>
    <property type="match status" value="1"/>
</dbReference>
<dbReference type="EMBL" id="JNFQ01000003">
    <property type="protein sequence ID" value="KFG72210.1"/>
    <property type="molecule type" value="Genomic_DNA"/>
</dbReference>
<dbReference type="InterPro" id="IPR029063">
    <property type="entry name" value="SAM-dependent_MTases_sf"/>
</dbReference>
<feature type="domain" description="DUF7008" evidence="8">
    <location>
        <begin position="879"/>
        <end position="1266"/>
    </location>
</feature>
<evidence type="ECO:0000313" key="9">
    <source>
        <dbReference type="EMBL" id="KFG72210.1"/>
    </source>
</evidence>
<evidence type="ECO:0000256" key="1">
    <source>
        <dbReference type="ARBA" id="ARBA00011900"/>
    </source>
</evidence>
<dbReference type="GO" id="GO:0003676">
    <property type="term" value="F:nucleic acid binding"/>
    <property type="evidence" value="ECO:0007669"/>
    <property type="project" value="InterPro"/>
</dbReference>
<evidence type="ECO:0000259" key="7">
    <source>
        <dbReference type="Pfam" id="PF07669"/>
    </source>
</evidence>
<dbReference type="REBASE" id="134685">
    <property type="entry name" value="Smu45540ORF29005P"/>
</dbReference>
<proteinExistence type="predicted"/>
<organism evidence="9 10">
    <name type="scientific">Streptomyces mutabilis</name>
    <dbReference type="NCBI Taxonomy" id="67332"/>
    <lineage>
        <taxon>Bacteria</taxon>
        <taxon>Bacillati</taxon>
        <taxon>Actinomycetota</taxon>
        <taxon>Actinomycetes</taxon>
        <taxon>Kitasatosporales</taxon>
        <taxon>Streptomycetaceae</taxon>
        <taxon>Streptomyces</taxon>
    </lineage>
</organism>
<keyword evidence="10" id="KW-1185">Reference proteome</keyword>
<dbReference type="Proteomes" id="UP000029095">
    <property type="component" value="Unassembled WGS sequence"/>
</dbReference>
<evidence type="ECO:0000256" key="2">
    <source>
        <dbReference type="ARBA" id="ARBA00022603"/>
    </source>
</evidence>
<dbReference type="GO" id="GO:0032259">
    <property type="term" value="P:methylation"/>
    <property type="evidence" value="ECO:0007669"/>
    <property type="project" value="UniProtKB-KW"/>
</dbReference>
<gene>
    <name evidence="9" type="ORF">FM21_29005</name>
</gene>
<evidence type="ECO:0000256" key="5">
    <source>
        <dbReference type="ARBA" id="ARBA00047942"/>
    </source>
</evidence>
<protein>
    <recommendedName>
        <fullName evidence="1">site-specific DNA-methyltransferase (adenine-specific)</fullName>
        <ecNumber evidence="1">2.1.1.72</ecNumber>
    </recommendedName>
</protein>
<dbReference type="GO" id="GO:0009007">
    <property type="term" value="F:site-specific DNA-methyltransferase (adenine-specific) activity"/>
    <property type="evidence" value="ECO:0007669"/>
    <property type="project" value="UniProtKB-EC"/>
</dbReference>
<comment type="catalytic activity">
    <reaction evidence="5">
        <text>a 2'-deoxyadenosine in DNA + S-adenosyl-L-methionine = an N(6)-methyl-2'-deoxyadenosine in DNA + S-adenosyl-L-homocysteine + H(+)</text>
        <dbReference type="Rhea" id="RHEA:15197"/>
        <dbReference type="Rhea" id="RHEA-COMP:12418"/>
        <dbReference type="Rhea" id="RHEA-COMP:12419"/>
        <dbReference type="ChEBI" id="CHEBI:15378"/>
        <dbReference type="ChEBI" id="CHEBI:57856"/>
        <dbReference type="ChEBI" id="CHEBI:59789"/>
        <dbReference type="ChEBI" id="CHEBI:90615"/>
        <dbReference type="ChEBI" id="CHEBI:90616"/>
        <dbReference type="EC" id="2.1.1.72"/>
    </reaction>
</comment>
<dbReference type="PANTHER" id="PTHR33841:SF1">
    <property type="entry name" value="DNA METHYLTRANSFERASE A"/>
    <property type="match status" value="1"/>
</dbReference>
<dbReference type="InterPro" id="IPR011639">
    <property type="entry name" value="MethylTrfase_TaqI-like_dom"/>
</dbReference>
<reference evidence="9 10" key="1">
    <citation type="submission" date="2014-05" db="EMBL/GenBank/DDBJ databases">
        <title>Complete genome sequence of the Streptomyces mutabilis TRM45540.</title>
        <authorList>
            <person name="Luo X."/>
            <person name="Zhang L."/>
        </authorList>
    </citation>
    <scope>NUCLEOTIDE SEQUENCE [LARGE SCALE GENOMIC DNA]</scope>
    <source>
        <strain evidence="9 10">TRM45540</strain>
    </source>
</reference>
<evidence type="ECO:0000313" key="10">
    <source>
        <dbReference type="Proteomes" id="UP000029095"/>
    </source>
</evidence>
<dbReference type="GO" id="GO:0006304">
    <property type="term" value="P:DNA modification"/>
    <property type="evidence" value="ECO:0007669"/>
    <property type="project" value="InterPro"/>
</dbReference>
<evidence type="ECO:0000256" key="6">
    <source>
        <dbReference type="SAM" id="MobiDB-lite"/>
    </source>
</evidence>
<dbReference type="Gene3D" id="3.40.50.150">
    <property type="entry name" value="Vaccinia Virus protein VP39"/>
    <property type="match status" value="1"/>
</dbReference>
<accession>A0A086MTJ2</accession>
<dbReference type="NCBIfam" id="NF033451">
    <property type="entry name" value="BREX_2_MTaseX"/>
    <property type="match status" value="1"/>
</dbReference>
<dbReference type="AlphaFoldDB" id="A0A086MTJ2"/>
<name>A0A086MTJ2_9ACTN</name>
<dbReference type="PRINTS" id="PR00507">
    <property type="entry name" value="N12N6MTFRASE"/>
</dbReference>
<keyword evidence="3" id="KW-0808">Transferase</keyword>